<evidence type="ECO:0000313" key="2">
    <source>
        <dbReference type="Proteomes" id="UP001190700"/>
    </source>
</evidence>
<gene>
    <name evidence="1" type="ORF">CYMTET_18222</name>
</gene>
<comment type="caution">
    <text evidence="1">The sequence shown here is derived from an EMBL/GenBank/DDBJ whole genome shotgun (WGS) entry which is preliminary data.</text>
</comment>
<organism evidence="1 2">
    <name type="scientific">Cymbomonas tetramitiformis</name>
    <dbReference type="NCBI Taxonomy" id="36881"/>
    <lineage>
        <taxon>Eukaryota</taxon>
        <taxon>Viridiplantae</taxon>
        <taxon>Chlorophyta</taxon>
        <taxon>Pyramimonadophyceae</taxon>
        <taxon>Pyramimonadales</taxon>
        <taxon>Pyramimonadaceae</taxon>
        <taxon>Cymbomonas</taxon>
    </lineage>
</organism>
<evidence type="ECO:0000313" key="1">
    <source>
        <dbReference type="EMBL" id="KAK3273542.1"/>
    </source>
</evidence>
<proteinExistence type="predicted"/>
<sequence length="198" mass="22161">MSLSRCLFRSGIRQVSSNKLAREPGIRSIHNDVPAAVAKSPVEEAIEKGAFKIKGENETQFALDSGVPSADEGYEPNQLKDVHLNKMMRQAMQEHTLERKKVDRNPQDMRVSGGVFLELASDKGRCKEQELKQLFQAYNRNPAGLEKVLRSAKQLGLNERQVETALRYTTLPVISSRQLQGRADVVMVARRPDAASEM</sequence>
<dbReference type="AlphaFoldDB" id="A0AAE0L6E1"/>
<accession>A0AAE0L6E1</accession>
<name>A0AAE0L6E1_9CHLO</name>
<keyword evidence="2" id="KW-1185">Reference proteome</keyword>
<reference evidence="1 2" key="1">
    <citation type="journal article" date="2015" name="Genome Biol. Evol.">
        <title>Comparative Genomics of a Bacterivorous Green Alga Reveals Evolutionary Causalities and Consequences of Phago-Mixotrophic Mode of Nutrition.</title>
        <authorList>
            <person name="Burns J.A."/>
            <person name="Paasch A."/>
            <person name="Narechania A."/>
            <person name="Kim E."/>
        </authorList>
    </citation>
    <scope>NUCLEOTIDE SEQUENCE [LARGE SCALE GENOMIC DNA]</scope>
    <source>
        <strain evidence="1 2">PLY_AMNH</strain>
    </source>
</reference>
<protein>
    <submittedName>
        <fullName evidence="1">Uncharacterized protein</fullName>
    </submittedName>
</protein>
<dbReference type="Proteomes" id="UP001190700">
    <property type="component" value="Unassembled WGS sequence"/>
</dbReference>
<dbReference type="EMBL" id="LGRX02008422">
    <property type="protein sequence ID" value="KAK3273542.1"/>
    <property type="molecule type" value="Genomic_DNA"/>
</dbReference>